<feature type="compositionally biased region" description="Polar residues" evidence="1">
    <location>
        <begin position="128"/>
        <end position="142"/>
    </location>
</feature>
<dbReference type="PaxDb" id="121845-A0A1S3DB71"/>
<feature type="region of interest" description="Disordered" evidence="1">
    <location>
        <begin position="104"/>
        <end position="142"/>
    </location>
</feature>
<accession>A0A1S3DB71</accession>
<dbReference type="KEGG" id="dci:103515040"/>
<reference evidence="4" key="1">
    <citation type="submission" date="2025-08" db="UniProtKB">
        <authorList>
            <consortium name="RefSeq"/>
        </authorList>
    </citation>
    <scope>IDENTIFICATION</scope>
</reference>
<evidence type="ECO:0000256" key="2">
    <source>
        <dbReference type="SAM" id="Phobius"/>
    </source>
</evidence>
<keyword evidence="2" id="KW-1133">Transmembrane helix</keyword>
<keyword evidence="2" id="KW-0472">Membrane</keyword>
<gene>
    <name evidence="4" type="primary">LOC103515040</name>
</gene>
<evidence type="ECO:0000313" key="3">
    <source>
        <dbReference type="Proteomes" id="UP000079169"/>
    </source>
</evidence>
<evidence type="ECO:0000313" key="4">
    <source>
        <dbReference type="RefSeq" id="XP_008478178.1"/>
    </source>
</evidence>
<dbReference type="GeneID" id="103515040"/>
<keyword evidence="3" id="KW-1185">Reference proteome</keyword>
<evidence type="ECO:0000256" key="1">
    <source>
        <dbReference type="SAM" id="MobiDB-lite"/>
    </source>
</evidence>
<feature type="transmembrane region" description="Helical" evidence="2">
    <location>
        <begin position="7"/>
        <end position="32"/>
    </location>
</feature>
<sequence>MEAFLKLFILLNYLYLMYFIFTILYALIKWFVCNRGTKPVQCEQQPSVQPTQHKRCSSKAISCNRSRLPPVICPSKSSHQISRNPSRLSAISALICSSKSACQSSTSDKPASPSQYRQGSCCGKRTSRLTAPSSVTSRETPSTSCCDVEHAHTRDSPRGCPRTPLGGQGARLVENARRKFCEMFAPRTPDRSCSGKRRCGRSLRRRNSSSIENIRVEFNVKPKGAPPGGVNGKRSCSQCGKFYGGKC</sequence>
<dbReference type="AlphaFoldDB" id="A0A1S3DB71"/>
<protein>
    <submittedName>
        <fullName evidence="4">Uncharacterized protein LOC103515040</fullName>
    </submittedName>
</protein>
<dbReference type="Proteomes" id="UP000079169">
    <property type="component" value="Unplaced"/>
</dbReference>
<feature type="compositionally biased region" description="Polar residues" evidence="1">
    <location>
        <begin position="108"/>
        <end position="118"/>
    </location>
</feature>
<organism evidence="3 4">
    <name type="scientific">Diaphorina citri</name>
    <name type="common">Asian citrus psyllid</name>
    <dbReference type="NCBI Taxonomy" id="121845"/>
    <lineage>
        <taxon>Eukaryota</taxon>
        <taxon>Metazoa</taxon>
        <taxon>Ecdysozoa</taxon>
        <taxon>Arthropoda</taxon>
        <taxon>Hexapoda</taxon>
        <taxon>Insecta</taxon>
        <taxon>Pterygota</taxon>
        <taxon>Neoptera</taxon>
        <taxon>Paraneoptera</taxon>
        <taxon>Hemiptera</taxon>
        <taxon>Sternorrhyncha</taxon>
        <taxon>Psylloidea</taxon>
        <taxon>Psyllidae</taxon>
        <taxon>Diaphorininae</taxon>
        <taxon>Diaphorina</taxon>
    </lineage>
</organism>
<dbReference type="RefSeq" id="XP_008478178.1">
    <property type="nucleotide sequence ID" value="XM_008479956.2"/>
</dbReference>
<proteinExistence type="predicted"/>
<name>A0A1S3DB71_DIACI</name>
<keyword evidence="2" id="KW-0812">Transmembrane</keyword>